<dbReference type="PANTHER" id="PTHR44835:SF1">
    <property type="entry name" value="PROTEIN O-GLCNAC TRANSFERASE"/>
    <property type="match status" value="1"/>
</dbReference>
<dbReference type="InterPro" id="IPR011990">
    <property type="entry name" value="TPR-like_helical_dom_sf"/>
</dbReference>
<keyword evidence="6" id="KW-0677">Repeat</keyword>
<comment type="pathway">
    <text evidence="1">Protein modification; protein glycosylation.</text>
</comment>
<gene>
    <name evidence="10" type="ORF">KA717_19150</name>
</gene>
<dbReference type="EC" id="2.4.1.255" evidence="3"/>
<dbReference type="GO" id="GO:0097363">
    <property type="term" value="F:protein O-acetylglucosaminyltransferase activity"/>
    <property type="evidence" value="ECO:0007669"/>
    <property type="project" value="UniProtKB-EC"/>
</dbReference>
<evidence type="ECO:0000256" key="6">
    <source>
        <dbReference type="ARBA" id="ARBA00022737"/>
    </source>
</evidence>
<dbReference type="InterPro" id="IPR029489">
    <property type="entry name" value="OGT/SEC/SPY_C"/>
</dbReference>
<evidence type="ECO:0000256" key="3">
    <source>
        <dbReference type="ARBA" id="ARBA00011970"/>
    </source>
</evidence>
<feature type="repeat" description="TPR" evidence="8">
    <location>
        <begin position="155"/>
        <end position="188"/>
    </location>
</feature>
<dbReference type="Gene3D" id="3.40.50.2000">
    <property type="entry name" value="Glycogen Phosphorylase B"/>
    <property type="match status" value="1"/>
</dbReference>
<feature type="repeat" description="TPR" evidence="8">
    <location>
        <begin position="223"/>
        <end position="256"/>
    </location>
</feature>
<feature type="domain" description="O-GlcNAc transferase C-terminal" evidence="9">
    <location>
        <begin position="592"/>
        <end position="770"/>
    </location>
</feature>
<evidence type="ECO:0000256" key="4">
    <source>
        <dbReference type="ARBA" id="ARBA00022676"/>
    </source>
</evidence>
<sequence>MLDFGLNGKSQNYEQAIALLGQCIEANAEEINYYWYLGLAYLLNKQEESAKNIFLLAFSQGAQEKIEKQKDDLIKILEAYCLMSIERGYLNQVRAILNTIFFLREDYLNLDLDLDLAIDQTLNSLYQSGIQFAQNEQYQKAEDSFLKILELVEDPLTWYNVAVLYYKSEQLIKSENAINSAIALSPRNATYFYTLGLILEKKQKLQEAIVNYKKTIDLDKFYADAYNNLGNLYKNIDLENEALIIWKKALSFCPNHHGAYINFGNFYLHKRDYQKAELIYQAAIKNKICQVEIYDGFTQTLNELGKTKESIDLLDQAVLLFPDSLLLLRRKELFLPPIYVDQEEIFSYREHFSDGLETLSQAIDLSTQEGIRKAYEIINGQSKAGQTNFYLAYQGYNDLELQKKYGRLINDIMKAAYPQWAKPLNIRKPTDNRKLKVGYVSQRMQSLLARLLIGWIEHRDPNKFEIYSYYIGETIEQNNQYFQLLSDHYFHFPNQLEEACKQIIDDQIDILVYFEIGMEPLISQLANLRLAPIQCATWGHPMTTGFPMIDYFLSSDSMEPKEAQSHYSEQLVRLPKLGFNIVLPPYLEATKKRDYFNIDNKNIVYLSCQYLPKYLPQYDYIFPEIYQRVPNAKFVFIKRTGSEAITEVFKERLDYIFSQYQLNYKDSCCFLLGLNSPDYFNFLHLSDIFLDTIGWSGGFTSLDAIACDLPVVTCPGEFMRGRHSYGILKMLEIEETIAYSETDYIKIAIKLGCNSKWRKKIRDQVRANKHKIYNDQSCVLSLEKFYCHVSKNK</sequence>
<dbReference type="InterPro" id="IPR051939">
    <property type="entry name" value="Glycosyltr_41/O-GlcNAc_trsf"/>
</dbReference>
<dbReference type="Gene3D" id="3.40.50.11380">
    <property type="match status" value="1"/>
</dbReference>
<dbReference type="KEGG" id="wna:KA717_19150"/>
<dbReference type="Pfam" id="PF13414">
    <property type="entry name" value="TPR_11"/>
    <property type="match status" value="1"/>
</dbReference>
<dbReference type="EMBL" id="CP073041">
    <property type="protein sequence ID" value="UXE64404.1"/>
    <property type="molecule type" value="Genomic_DNA"/>
</dbReference>
<evidence type="ECO:0000259" key="9">
    <source>
        <dbReference type="Pfam" id="PF13844"/>
    </source>
</evidence>
<proteinExistence type="inferred from homology"/>
<keyword evidence="7 8" id="KW-0802">TPR repeat</keyword>
<organism evidence="10">
    <name type="scientific">Woronichinia naegeliana WA131</name>
    <dbReference type="NCBI Taxonomy" id="2824559"/>
    <lineage>
        <taxon>Bacteria</taxon>
        <taxon>Bacillati</taxon>
        <taxon>Cyanobacteriota</taxon>
        <taxon>Cyanophyceae</taxon>
        <taxon>Synechococcales</taxon>
        <taxon>Coelosphaeriaceae</taxon>
        <taxon>Woronichinia</taxon>
    </lineage>
</organism>
<reference evidence="10" key="1">
    <citation type="submission" date="2021-04" db="EMBL/GenBank/DDBJ databases">
        <title>Genome sequence of Woronichinia naegeliana from Washington state freshwater lake bloom.</title>
        <authorList>
            <person name="Dreher T.W."/>
        </authorList>
    </citation>
    <scope>NUCLEOTIDE SEQUENCE</scope>
    <source>
        <strain evidence="10">WA131</strain>
    </source>
</reference>
<comment type="similarity">
    <text evidence="2">Belongs to the glycosyltransferase 41 family. O-GlcNAc transferase subfamily.</text>
</comment>
<dbReference type="Pfam" id="PF13844">
    <property type="entry name" value="Glyco_transf_41"/>
    <property type="match status" value="2"/>
</dbReference>
<dbReference type="Pfam" id="PF13181">
    <property type="entry name" value="TPR_8"/>
    <property type="match status" value="1"/>
</dbReference>
<dbReference type="SUPFAM" id="SSF53756">
    <property type="entry name" value="UDP-Glycosyltransferase/glycogen phosphorylase"/>
    <property type="match status" value="1"/>
</dbReference>
<evidence type="ECO:0000256" key="1">
    <source>
        <dbReference type="ARBA" id="ARBA00004922"/>
    </source>
</evidence>
<dbReference type="SUPFAM" id="SSF48452">
    <property type="entry name" value="TPR-like"/>
    <property type="match status" value="3"/>
</dbReference>
<name>A0A977PYZ1_9CYAN</name>
<dbReference type="PANTHER" id="PTHR44835">
    <property type="entry name" value="UDP-N-ACETYLGLUCOSAMINE--PEPTIDE N-ACETYLGLUCOSAMINYLTRANSFERASE SPINDLY-RELATED"/>
    <property type="match status" value="1"/>
</dbReference>
<evidence type="ECO:0000256" key="2">
    <source>
        <dbReference type="ARBA" id="ARBA00005386"/>
    </source>
</evidence>
<dbReference type="AlphaFoldDB" id="A0A977PYZ1"/>
<evidence type="ECO:0000256" key="7">
    <source>
        <dbReference type="ARBA" id="ARBA00022803"/>
    </source>
</evidence>
<evidence type="ECO:0000256" key="5">
    <source>
        <dbReference type="ARBA" id="ARBA00022679"/>
    </source>
</evidence>
<feature type="repeat" description="TPR" evidence="8">
    <location>
        <begin position="189"/>
        <end position="222"/>
    </location>
</feature>
<dbReference type="Proteomes" id="UP001065613">
    <property type="component" value="Chromosome"/>
</dbReference>
<dbReference type="InterPro" id="IPR019734">
    <property type="entry name" value="TPR_rpt"/>
</dbReference>
<dbReference type="PROSITE" id="PS50005">
    <property type="entry name" value="TPR"/>
    <property type="match status" value="3"/>
</dbReference>
<dbReference type="SMART" id="SM00028">
    <property type="entry name" value="TPR"/>
    <property type="match status" value="7"/>
</dbReference>
<protein>
    <recommendedName>
        <fullName evidence="3">protein O-GlcNAc transferase</fullName>
        <ecNumber evidence="3">2.4.1.255</ecNumber>
    </recommendedName>
</protein>
<keyword evidence="4" id="KW-0328">Glycosyltransferase</keyword>
<keyword evidence="5" id="KW-0808">Transferase</keyword>
<evidence type="ECO:0000256" key="8">
    <source>
        <dbReference type="PROSITE-ProRule" id="PRU00339"/>
    </source>
</evidence>
<dbReference type="Gene3D" id="1.25.40.10">
    <property type="entry name" value="Tetratricopeptide repeat domain"/>
    <property type="match status" value="4"/>
</dbReference>
<accession>A0A977PYZ1</accession>
<evidence type="ECO:0000313" key="10">
    <source>
        <dbReference type="EMBL" id="UXE64404.1"/>
    </source>
</evidence>
<feature type="domain" description="O-GlcNAc transferase C-terminal" evidence="9">
    <location>
        <begin position="429"/>
        <end position="576"/>
    </location>
</feature>